<dbReference type="AlphaFoldDB" id="A0A4U6D241"/>
<protein>
    <submittedName>
        <fullName evidence="1">Anti-sigma regulatory factor</fullName>
    </submittedName>
</protein>
<dbReference type="RefSeq" id="WP_137341980.1">
    <property type="nucleotide sequence ID" value="NZ_BSQH01000004.1"/>
</dbReference>
<dbReference type="EMBL" id="SZVO01000010">
    <property type="protein sequence ID" value="TKT90217.1"/>
    <property type="molecule type" value="Genomic_DNA"/>
</dbReference>
<gene>
    <name evidence="1" type="ORF">FDK13_20995</name>
</gene>
<proteinExistence type="predicted"/>
<name>A0A4U6D241_9BACT</name>
<reference evidence="1 2" key="1">
    <citation type="submission" date="2019-05" db="EMBL/GenBank/DDBJ databases">
        <title>Dyadobacter AR-3-8 sp. nov., isolated from arctic soil.</title>
        <authorList>
            <person name="Chaudhary D.K."/>
        </authorList>
    </citation>
    <scope>NUCLEOTIDE SEQUENCE [LARGE SCALE GENOMIC DNA]</scope>
    <source>
        <strain evidence="1 2">AR-3-8</strain>
    </source>
</reference>
<evidence type="ECO:0000313" key="1">
    <source>
        <dbReference type="EMBL" id="TKT90217.1"/>
    </source>
</evidence>
<dbReference type="Proteomes" id="UP000304900">
    <property type="component" value="Unassembled WGS sequence"/>
</dbReference>
<accession>A0A4U6D241</accession>
<keyword evidence="2" id="KW-1185">Reference proteome</keyword>
<dbReference type="OrthoDB" id="947656at2"/>
<sequence length="189" mass="21603">MKKYSHTKSFIFHNKAEGLASVVRSCVEYIEEQNEFLGVPVAIHSKIKWAITELLINGAKHSGSEKSRLNLNFNKNNLTIEKEDSGTPLTLKVNSGTLKLSWPLDENLVNQHFEVYRNGMDSLRVFTENKKSAFFIVVEVEDEEMPLLLVNTSEHFGLMIIAKASDRFTYSYEGKTRKNVFSISFDYQA</sequence>
<comment type="caution">
    <text evidence="1">The sequence shown here is derived from an EMBL/GenBank/DDBJ whole genome shotgun (WGS) entry which is preliminary data.</text>
</comment>
<evidence type="ECO:0000313" key="2">
    <source>
        <dbReference type="Proteomes" id="UP000304900"/>
    </source>
</evidence>
<organism evidence="1 2">
    <name type="scientific">Dyadobacter frigoris</name>
    <dbReference type="NCBI Taxonomy" id="2576211"/>
    <lineage>
        <taxon>Bacteria</taxon>
        <taxon>Pseudomonadati</taxon>
        <taxon>Bacteroidota</taxon>
        <taxon>Cytophagia</taxon>
        <taxon>Cytophagales</taxon>
        <taxon>Spirosomataceae</taxon>
        <taxon>Dyadobacter</taxon>
    </lineage>
</organism>